<evidence type="ECO:0000313" key="7">
    <source>
        <dbReference type="EMBL" id="CAB1423499.1"/>
    </source>
</evidence>
<name>A0A9N7YGL6_PLEPL</name>
<dbReference type="EMBL" id="CADEAL010000660">
    <property type="protein sequence ID" value="CAB1423499.1"/>
    <property type="molecule type" value="Genomic_DNA"/>
</dbReference>
<dbReference type="Proteomes" id="UP001153269">
    <property type="component" value="Unassembled WGS sequence"/>
</dbReference>
<reference evidence="7" key="1">
    <citation type="submission" date="2020-03" db="EMBL/GenBank/DDBJ databases">
        <authorList>
            <person name="Weist P."/>
        </authorList>
    </citation>
    <scope>NUCLEOTIDE SEQUENCE</scope>
</reference>
<protein>
    <recommendedName>
        <fullName evidence="9">Ig-like domain-containing protein</fullName>
    </recommendedName>
</protein>
<sequence length="315" mass="35254">MEAVFGLLLMLLGVSHGVETTCDVRQKNGSQCYGALGGAVDLQLMDRTPERFEIHKNATKILLWKNNRFDLNMNPDKYSFTPNDGMLRISNLNRSDTDEYKLQIRNSDGALLEDRTLRLSIQAPVSSPRLVTECLSQGEMRVSCSSEGGDSPQYSWTLGRRGEFCAAQSNNHVSHFNVSQKISTCVFINCTDSNGTRITQWMFAASDTLCVEPKTTSTTPDTTVVMAGLLAALVFFLVVGGAVMYALKKKKTNQLEAEEGDEQELTYADVRIKQRGPVQQRANPEEVEYGQIKFSERPRRTVEPREDDCVYAKVR</sequence>
<evidence type="ECO:0000256" key="4">
    <source>
        <dbReference type="ARBA" id="ARBA00023319"/>
    </source>
</evidence>
<dbReference type="AlphaFoldDB" id="A0A9N7YGL6"/>
<keyword evidence="2" id="KW-1015">Disulfide bond</keyword>
<evidence type="ECO:0000313" key="8">
    <source>
        <dbReference type="Proteomes" id="UP001153269"/>
    </source>
</evidence>
<keyword evidence="5" id="KW-1133">Transmembrane helix</keyword>
<dbReference type="InterPro" id="IPR013783">
    <property type="entry name" value="Ig-like_fold"/>
</dbReference>
<keyword evidence="5" id="KW-0812">Transmembrane</keyword>
<comment type="caution">
    <text evidence="7">The sequence shown here is derived from an EMBL/GenBank/DDBJ whole genome shotgun (WGS) entry which is preliminary data.</text>
</comment>
<evidence type="ECO:0008006" key="9">
    <source>
        <dbReference type="Google" id="ProtNLM"/>
    </source>
</evidence>
<dbReference type="InterPro" id="IPR052598">
    <property type="entry name" value="IgSF_CEA-related"/>
</dbReference>
<dbReference type="SUPFAM" id="SSF48726">
    <property type="entry name" value="Immunoglobulin"/>
    <property type="match status" value="1"/>
</dbReference>
<accession>A0A9N7YGL6</accession>
<proteinExistence type="predicted"/>
<keyword evidence="4" id="KW-0393">Immunoglobulin domain</keyword>
<organism evidence="7 8">
    <name type="scientific">Pleuronectes platessa</name>
    <name type="common">European plaice</name>
    <dbReference type="NCBI Taxonomy" id="8262"/>
    <lineage>
        <taxon>Eukaryota</taxon>
        <taxon>Metazoa</taxon>
        <taxon>Chordata</taxon>
        <taxon>Craniata</taxon>
        <taxon>Vertebrata</taxon>
        <taxon>Euteleostomi</taxon>
        <taxon>Actinopterygii</taxon>
        <taxon>Neopterygii</taxon>
        <taxon>Teleostei</taxon>
        <taxon>Neoteleostei</taxon>
        <taxon>Acanthomorphata</taxon>
        <taxon>Carangaria</taxon>
        <taxon>Pleuronectiformes</taxon>
        <taxon>Pleuronectoidei</taxon>
        <taxon>Pleuronectidae</taxon>
        <taxon>Pleuronectes</taxon>
    </lineage>
</organism>
<evidence type="ECO:0000256" key="3">
    <source>
        <dbReference type="ARBA" id="ARBA00023180"/>
    </source>
</evidence>
<evidence type="ECO:0000256" key="1">
    <source>
        <dbReference type="ARBA" id="ARBA00022729"/>
    </source>
</evidence>
<dbReference type="InterPro" id="IPR036179">
    <property type="entry name" value="Ig-like_dom_sf"/>
</dbReference>
<dbReference type="Gene3D" id="2.60.40.10">
    <property type="entry name" value="Immunoglobulins"/>
    <property type="match status" value="1"/>
</dbReference>
<keyword evidence="1 6" id="KW-0732">Signal</keyword>
<dbReference type="PANTHER" id="PTHR44337">
    <property type="entry name" value="CARCINOEMBRYONIC ANTIGEN-RELATED CELL ADHESION MOLECULE 8"/>
    <property type="match status" value="1"/>
</dbReference>
<feature type="transmembrane region" description="Helical" evidence="5">
    <location>
        <begin position="224"/>
        <end position="247"/>
    </location>
</feature>
<evidence type="ECO:0000256" key="2">
    <source>
        <dbReference type="ARBA" id="ARBA00023157"/>
    </source>
</evidence>
<dbReference type="PANTHER" id="PTHR44337:SF20">
    <property type="entry name" value="CARCINOEMBRYONIC ANTIGEN-RELATED CELL ADHESION MOLECULE 5-RELATED"/>
    <property type="match status" value="1"/>
</dbReference>
<evidence type="ECO:0000256" key="5">
    <source>
        <dbReference type="SAM" id="Phobius"/>
    </source>
</evidence>
<keyword evidence="8" id="KW-1185">Reference proteome</keyword>
<keyword evidence="3" id="KW-0325">Glycoprotein</keyword>
<keyword evidence="5" id="KW-0472">Membrane</keyword>
<gene>
    <name evidence="7" type="ORF">PLEPLA_LOCUS11419</name>
</gene>
<evidence type="ECO:0000256" key="6">
    <source>
        <dbReference type="SAM" id="SignalP"/>
    </source>
</evidence>
<feature type="signal peptide" evidence="6">
    <location>
        <begin position="1"/>
        <end position="17"/>
    </location>
</feature>
<feature type="chain" id="PRO_5040406785" description="Ig-like domain-containing protein" evidence="6">
    <location>
        <begin position="18"/>
        <end position="315"/>
    </location>
</feature>